<keyword evidence="3 6" id="KW-0812">Transmembrane</keyword>
<name>A0A940YE61_9BURK</name>
<comment type="subcellular location">
    <subcellularLocation>
        <location evidence="1">Membrane</location>
        <topology evidence="1">Single-pass membrane protein</topology>
    </subcellularLocation>
</comment>
<feature type="transmembrane region" description="Helical" evidence="6">
    <location>
        <begin position="9"/>
        <end position="29"/>
    </location>
</feature>
<keyword evidence="8" id="KW-1185">Reference proteome</keyword>
<dbReference type="AlphaFoldDB" id="A0A940YE61"/>
<dbReference type="GO" id="GO:0016020">
    <property type="term" value="C:membrane"/>
    <property type="evidence" value="ECO:0007669"/>
    <property type="project" value="UniProtKB-SubCell"/>
</dbReference>
<protein>
    <submittedName>
        <fullName evidence="7">Type II secretion system protein</fullName>
    </submittedName>
</protein>
<dbReference type="EMBL" id="JAGQDD010000009">
    <property type="protein sequence ID" value="MBQ0931511.1"/>
    <property type="molecule type" value="Genomic_DNA"/>
</dbReference>
<sequence length="132" mass="13019">MKSHLQRGFTLIELIVVIVILGILAAAALPKFMDLRDDAYGGSAAGVAGAAAAAMNNNYAGCMLTNNTVTAGKCAKVDECSDVSGLLQGGLPSGYSVAASGSEPGTTNGTTANCTVTVSNSSASFKGIAAGN</sequence>
<reference evidence="7 8" key="1">
    <citation type="submission" date="2021-04" db="EMBL/GenBank/DDBJ databases">
        <title>The genome sequence of Ideonella sp. 3Y2.</title>
        <authorList>
            <person name="Liu Y."/>
        </authorList>
    </citation>
    <scope>NUCLEOTIDE SEQUENCE [LARGE SCALE GENOMIC DNA]</scope>
    <source>
        <strain evidence="7 8">3Y2</strain>
    </source>
</reference>
<evidence type="ECO:0000256" key="1">
    <source>
        <dbReference type="ARBA" id="ARBA00004167"/>
    </source>
</evidence>
<dbReference type="Gene3D" id="3.30.700.10">
    <property type="entry name" value="Glycoprotein, Type 4 Pilin"/>
    <property type="match status" value="1"/>
</dbReference>
<proteinExistence type="predicted"/>
<dbReference type="SUPFAM" id="SSF54523">
    <property type="entry name" value="Pili subunits"/>
    <property type="match status" value="1"/>
</dbReference>
<dbReference type="NCBIfam" id="TIGR02532">
    <property type="entry name" value="IV_pilin_GFxxxE"/>
    <property type="match status" value="1"/>
</dbReference>
<dbReference type="PROSITE" id="PS00409">
    <property type="entry name" value="PROKAR_NTER_METHYL"/>
    <property type="match status" value="1"/>
</dbReference>
<keyword evidence="4 6" id="KW-1133">Transmembrane helix</keyword>
<evidence type="ECO:0000313" key="8">
    <source>
        <dbReference type="Proteomes" id="UP000676246"/>
    </source>
</evidence>
<dbReference type="InterPro" id="IPR045584">
    <property type="entry name" value="Pilin-like"/>
</dbReference>
<evidence type="ECO:0000313" key="7">
    <source>
        <dbReference type="EMBL" id="MBQ0931511.1"/>
    </source>
</evidence>
<dbReference type="Proteomes" id="UP000676246">
    <property type="component" value="Unassembled WGS sequence"/>
</dbReference>
<organism evidence="7 8">
    <name type="scientific">Ideonella alba</name>
    <dbReference type="NCBI Taxonomy" id="2824118"/>
    <lineage>
        <taxon>Bacteria</taxon>
        <taxon>Pseudomonadati</taxon>
        <taxon>Pseudomonadota</taxon>
        <taxon>Betaproteobacteria</taxon>
        <taxon>Burkholderiales</taxon>
        <taxon>Sphaerotilaceae</taxon>
        <taxon>Ideonella</taxon>
    </lineage>
</organism>
<dbReference type="InterPro" id="IPR012902">
    <property type="entry name" value="N_methyl_site"/>
</dbReference>
<dbReference type="RefSeq" id="WP_210854493.1">
    <property type="nucleotide sequence ID" value="NZ_JAGQDD010000009.1"/>
</dbReference>
<evidence type="ECO:0000256" key="2">
    <source>
        <dbReference type="ARBA" id="ARBA00022481"/>
    </source>
</evidence>
<keyword evidence="5 6" id="KW-0472">Membrane</keyword>
<gene>
    <name evidence="7" type="ORF">KAK03_13540</name>
</gene>
<comment type="caution">
    <text evidence="7">The sequence shown here is derived from an EMBL/GenBank/DDBJ whole genome shotgun (WGS) entry which is preliminary data.</text>
</comment>
<dbReference type="PANTHER" id="PTHR30093">
    <property type="entry name" value="GENERAL SECRETION PATHWAY PROTEIN G"/>
    <property type="match status" value="1"/>
</dbReference>
<keyword evidence="2" id="KW-0488">Methylation</keyword>
<evidence type="ECO:0000256" key="4">
    <source>
        <dbReference type="ARBA" id="ARBA00022989"/>
    </source>
</evidence>
<evidence type="ECO:0000256" key="5">
    <source>
        <dbReference type="ARBA" id="ARBA00023136"/>
    </source>
</evidence>
<evidence type="ECO:0000256" key="6">
    <source>
        <dbReference type="SAM" id="Phobius"/>
    </source>
</evidence>
<dbReference type="PANTHER" id="PTHR30093:SF44">
    <property type="entry name" value="TYPE II SECRETION SYSTEM CORE PROTEIN G"/>
    <property type="match status" value="1"/>
</dbReference>
<dbReference type="Pfam" id="PF07963">
    <property type="entry name" value="N_methyl"/>
    <property type="match status" value="1"/>
</dbReference>
<evidence type="ECO:0000256" key="3">
    <source>
        <dbReference type="ARBA" id="ARBA00022692"/>
    </source>
</evidence>
<accession>A0A940YE61</accession>